<dbReference type="Proteomes" id="UP000034188">
    <property type="component" value="Unassembled WGS sequence"/>
</dbReference>
<proteinExistence type="predicted"/>
<dbReference type="Proteomes" id="UP000034566">
    <property type="component" value="Unassembled WGS sequence"/>
</dbReference>
<dbReference type="PANTHER" id="PTHR43581">
    <property type="entry name" value="ATP/GTP PHOSPHATASE"/>
    <property type="match status" value="1"/>
</dbReference>
<gene>
    <name evidence="3" type="ORF">DU33_17540</name>
    <name evidence="4" type="ORF">DU45_17555</name>
    <name evidence="5" type="ORF">DU64_20200</name>
</gene>
<dbReference type="RefSeq" id="WP_048037253.1">
    <property type="nucleotide sequence ID" value="NZ_JJPI01000043.1"/>
</dbReference>
<dbReference type="PATRIC" id="fig|2209.42.peg.3849"/>
<evidence type="ECO:0000313" key="8">
    <source>
        <dbReference type="Proteomes" id="UP000034566"/>
    </source>
</evidence>
<dbReference type="GO" id="GO:0006302">
    <property type="term" value="P:double-strand break repair"/>
    <property type="evidence" value="ECO:0007669"/>
    <property type="project" value="InterPro"/>
</dbReference>
<accession>A0A0F8IHN6</accession>
<evidence type="ECO:0008006" key="9">
    <source>
        <dbReference type="Google" id="ProtNLM"/>
    </source>
</evidence>
<sequence length="504" mass="56715">MISSIKIKGFRGFAEEQELKLSIPNGKKGSGLTVIVGPNNGGKSTIIEAFKAVSSRSDISFSEGQRNKVAGSKVEITLQTCDKKKIDGNYFHTYILKTHFAGGSEAERTFRIDNLPIIVLPSRRFFNPYSNKASYGGDEYRALSKSIMLKPRGQPIDAEDNGLFDLVKNSELKGRFDDLLEKVLGYRLKWTVDLCNSGDYYVKICQQNVDHDSDGLGEGLVSLLFLVEALYNSKNSLIVIDEPELSLHPELQGNLLEVILEHTKDKQVLYGTHSPEMVSIESVLNGGTLCRVAKQGNTSKIHKLDLDDGTKKFLENSIENINFPHVFGYDARSCFFLGDGVLIVEGQEDVVLLKKALRLFDIKSKINFFGFGAGGAENIKNILAILSSLGFERICCLYDGNKKDEKENVEEKFQQYYFELLNADDIRDKKCELRGKCNILKDGNYCEDCQNRITPGIFDIHRKEINKDYRDGFEEILKRIQVNLSYKPNISEAVTRGKVDDNKF</sequence>
<name>A0A0F8IHN6_METMZ</name>
<reference evidence="6 7" key="1">
    <citation type="journal article" date="2015" name="ISME J.">
        <title>Genomic and phenotypic differentiation among Methanosarcina mazei populations from Columbia River sediment.</title>
        <authorList>
            <person name="Youngblut N.D."/>
            <person name="Wirth J.S."/>
            <person name="Henriksen J.R."/>
            <person name="Smith M."/>
            <person name="Simon H."/>
            <person name="Metcalf W.W."/>
            <person name="Whitaker R.J."/>
        </authorList>
    </citation>
    <scope>NUCLEOTIDE SEQUENCE [LARGE SCALE GENOMIC DNA]</scope>
    <source>
        <strain evidence="3 6">3.F.T.1A.1</strain>
        <strain evidence="5 7">3.F.T.1A.2</strain>
        <strain evidence="4 8">3.F.T.1A.4</strain>
    </source>
</reference>
<dbReference type="InterPro" id="IPR041685">
    <property type="entry name" value="AAA_GajA/Old/RecF-like"/>
</dbReference>
<dbReference type="Proteomes" id="UP000034279">
    <property type="component" value="Unassembled WGS sequence"/>
</dbReference>
<feature type="domain" description="ATPase AAA-type core" evidence="2">
    <location>
        <begin position="214"/>
        <end position="278"/>
    </location>
</feature>
<dbReference type="Pfam" id="PF13304">
    <property type="entry name" value="AAA_21"/>
    <property type="match status" value="1"/>
</dbReference>
<dbReference type="PANTHER" id="PTHR43581:SF4">
    <property type="entry name" value="ATP_GTP PHOSPHATASE"/>
    <property type="match status" value="1"/>
</dbReference>
<protein>
    <recommendedName>
        <fullName evidence="9">AAA+ ATPase domain-containing protein</fullName>
    </recommendedName>
</protein>
<dbReference type="AlphaFoldDB" id="A0A0F8IHN6"/>
<dbReference type="EMBL" id="JJPJ01000060">
    <property type="protein sequence ID" value="KKG63088.1"/>
    <property type="molecule type" value="Genomic_DNA"/>
</dbReference>
<dbReference type="Gene3D" id="3.40.50.300">
    <property type="entry name" value="P-loop containing nucleotide triphosphate hydrolases"/>
    <property type="match status" value="1"/>
</dbReference>
<dbReference type="EMBL" id="JJPK01000044">
    <property type="protein sequence ID" value="KKG63022.1"/>
    <property type="molecule type" value="Genomic_DNA"/>
</dbReference>
<dbReference type="SUPFAM" id="SSF52540">
    <property type="entry name" value="P-loop containing nucleoside triphosphate hydrolases"/>
    <property type="match status" value="1"/>
</dbReference>
<feature type="domain" description="Endonuclease GajA/Old nuclease/RecF-like AAA" evidence="1">
    <location>
        <begin position="1"/>
        <end position="94"/>
    </location>
</feature>
<dbReference type="EMBL" id="JJPI01000043">
    <property type="protein sequence ID" value="KKG56170.1"/>
    <property type="molecule type" value="Genomic_DNA"/>
</dbReference>
<dbReference type="GO" id="GO:0005524">
    <property type="term" value="F:ATP binding"/>
    <property type="evidence" value="ECO:0007669"/>
    <property type="project" value="InterPro"/>
</dbReference>
<evidence type="ECO:0000313" key="6">
    <source>
        <dbReference type="Proteomes" id="UP000034188"/>
    </source>
</evidence>
<evidence type="ECO:0000259" key="2">
    <source>
        <dbReference type="Pfam" id="PF13304"/>
    </source>
</evidence>
<dbReference type="InterPro" id="IPR027417">
    <property type="entry name" value="P-loop_NTPase"/>
</dbReference>
<evidence type="ECO:0000259" key="1">
    <source>
        <dbReference type="Pfam" id="PF13175"/>
    </source>
</evidence>
<comment type="caution">
    <text evidence="3">The sequence shown here is derived from an EMBL/GenBank/DDBJ whole genome shotgun (WGS) entry which is preliminary data.</text>
</comment>
<evidence type="ECO:0000313" key="5">
    <source>
        <dbReference type="EMBL" id="KKG63088.1"/>
    </source>
</evidence>
<dbReference type="Pfam" id="PF13175">
    <property type="entry name" value="AAA_15"/>
    <property type="match status" value="1"/>
</dbReference>
<dbReference type="InterPro" id="IPR003959">
    <property type="entry name" value="ATPase_AAA_core"/>
</dbReference>
<dbReference type="GO" id="GO:0016887">
    <property type="term" value="F:ATP hydrolysis activity"/>
    <property type="evidence" value="ECO:0007669"/>
    <property type="project" value="InterPro"/>
</dbReference>
<evidence type="ECO:0000313" key="7">
    <source>
        <dbReference type="Proteomes" id="UP000034279"/>
    </source>
</evidence>
<organism evidence="3 6">
    <name type="scientific">Methanosarcina mazei</name>
    <name type="common">Methanosarcina frisia</name>
    <dbReference type="NCBI Taxonomy" id="2209"/>
    <lineage>
        <taxon>Archaea</taxon>
        <taxon>Methanobacteriati</taxon>
        <taxon>Methanobacteriota</taxon>
        <taxon>Stenosarchaea group</taxon>
        <taxon>Methanomicrobia</taxon>
        <taxon>Methanosarcinales</taxon>
        <taxon>Methanosarcinaceae</taxon>
        <taxon>Methanosarcina</taxon>
    </lineage>
</organism>
<dbReference type="InterPro" id="IPR051396">
    <property type="entry name" value="Bact_Antivir_Def_Nuclease"/>
</dbReference>
<evidence type="ECO:0000313" key="3">
    <source>
        <dbReference type="EMBL" id="KKG56170.1"/>
    </source>
</evidence>
<evidence type="ECO:0000313" key="4">
    <source>
        <dbReference type="EMBL" id="KKG63022.1"/>
    </source>
</evidence>